<dbReference type="GO" id="GO:0006364">
    <property type="term" value="P:rRNA processing"/>
    <property type="evidence" value="ECO:0007669"/>
    <property type="project" value="TreeGrafter"/>
</dbReference>
<evidence type="ECO:0000256" key="1">
    <source>
        <dbReference type="ARBA" id="ARBA00004604"/>
    </source>
</evidence>
<dbReference type="InterPro" id="IPR001912">
    <property type="entry name" value="Ribosomal_uS4_N"/>
</dbReference>
<accession>A0A7S3NPA2</accession>
<dbReference type="InterPro" id="IPR002942">
    <property type="entry name" value="S4_RNA-bd"/>
</dbReference>
<evidence type="ECO:0000256" key="2">
    <source>
        <dbReference type="ARBA" id="ARBA00007465"/>
    </source>
</evidence>
<keyword evidence="6" id="KW-0687">Ribonucleoprotein</keyword>
<dbReference type="SMART" id="SM01390">
    <property type="entry name" value="Ribosomal_S4"/>
    <property type="match status" value="1"/>
</dbReference>
<keyword evidence="3" id="KW-0690">Ribosome biogenesis</keyword>
<keyword evidence="4 9" id="KW-0694">RNA-binding</keyword>
<name>A0A7S3NPA2_9STRA</name>
<evidence type="ECO:0000256" key="5">
    <source>
        <dbReference type="ARBA" id="ARBA00023242"/>
    </source>
</evidence>
<dbReference type="PROSITE" id="PS50889">
    <property type="entry name" value="S4"/>
    <property type="match status" value="1"/>
</dbReference>
<dbReference type="PANTHER" id="PTHR11831:SF1">
    <property type="entry name" value="U3 SMALL NUCLEOLAR RIBONUCLEOPROTEIN PROTEIN IMP3"/>
    <property type="match status" value="1"/>
</dbReference>
<evidence type="ECO:0000256" key="9">
    <source>
        <dbReference type="PROSITE-ProRule" id="PRU00182"/>
    </source>
</evidence>
<dbReference type="GO" id="GO:0034457">
    <property type="term" value="C:Mpp10 complex"/>
    <property type="evidence" value="ECO:0007669"/>
    <property type="project" value="TreeGrafter"/>
</dbReference>
<dbReference type="SMART" id="SM00363">
    <property type="entry name" value="S4"/>
    <property type="match status" value="1"/>
</dbReference>
<evidence type="ECO:0000259" key="10">
    <source>
        <dbReference type="SMART" id="SM00363"/>
    </source>
</evidence>
<evidence type="ECO:0000259" key="11">
    <source>
        <dbReference type="SMART" id="SM01390"/>
    </source>
</evidence>
<dbReference type="Pfam" id="PF01479">
    <property type="entry name" value="S4"/>
    <property type="match status" value="1"/>
</dbReference>
<protein>
    <recommendedName>
        <fullName evidence="7">U3 small nucleolar ribonucleoprotein protein IMP3</fullName>
    </recommendedName>
    <alternativeName>
        <fullName evidence="8">U3 small nucleolar ribonucleoprotein protein imp3</fullName>
    </alternativeName>
</protein>
<organism evidence="12">
    <name type="scientific">Aureoumbra lagunensis</name>
    <dbReference type="NCBI Taxonomy" id="44058"/>
    <lineage>
        <taxon>Eukaryota</taxon>
        <taxon>Sar</taxon>
        <taxon>Stramenopiles</taxon>
        <taxon>Ochrophyta</taxon>
        <taxon>Pelagophyceae</taxon>
        <taxon>Pelagomonadales</taxon>
        <taxon>Aureoumbra</taxon>
    </lineage>
</organism>
<dbReference type="GO" id="GO:0019843">
    <property type="term" value="F:rRNA binding"/>
    <property type="evidence" value="ECO:0007669"/>
    <property type="project" value="InterPro"/>
</dbReference>
<feature type="domain" description="RNA-binding S4" evidence="10">
    <location>
        <begin position="106"/>
        <end position="172"/>
    </location>
</feature>
<dbReference type="GO" id="GO:0032040">
    <property type="term" value="C:small-subunit processome"/>
    <property type="evidence" value="ECO:0007669"/>
    <property type="project" value="TreeGrafter"/>
</dbReference>
<dbReference type="Gene3D" id="3.10.290.10">
    <property type="entry name" value="RNA-binding S4 domain"/>
    <property type="match status" value="1"/>
</dbReference>
<dbReference type="EMBL" id="HBIJ01022217">
    <property type="protein sequence ID" value="CAE0373694.1"/>
    <property type="molecule type" value="Transcribed_RNA"/>
</dbReference>
<dbReference type="AlphaFoldDB" id="A0A7S3NPA2"/>
<dbReference type="FunFam" id="3.10.290.10:FF:000006">
    <property type="entry name" value="U3 small nucleolar ribonucleoprotein IMP3"/>
    <property type="match status" value="1"/>
</dbReference>
<comment type="subcellular location">
    <subcellularLocation>
        <location evidence="1">Nucleus</location>
        <location evidence="1">Nucleolus</location>
    </subcellularLocation>
</comment>
<dbReference type="PANTHER" id="PTHR11831">
    <property type="entry name" value="30S 40S RIBOSOMAL PROTEIN"/>
    <property type="match status" value="1"/>
</dbReference>
<evidence type="ECO:0000256" key="7">
    <source>
        <dbReference type="ARBA" id="ARBA00069727"/>
    </source>
</evidence>
<dbReference type="InterPro" id="IPR036986">
    <property type="entry name" value="S4_RNA-bd_sf"/>
</dbReference>
<proteinExistence type="inferred from homology"/>
<sequence>MKLKYHEKKLLRKVNFLNWKSDNTLREAQILRRYHVSDREDYVKYNKLVGIITKLVAKLKVKKIDDPQRIEISARLLQKLYALGILNSDASLASAERVSVSTFCRRRLPIVMVRLKMAESVKEAVALIESGNVRVGPNTIRDPAYLVTRTLEDYVTWTAHSKIRRHIAKYNNSVDDFDLAQL</sequence>
<dbReference type="GO" id="GO:0042274">
    <property type="term" value="P:ribosomal small subunit biogenesis"/>
    <property type="evidence" value="ECO:0007669"/>
    <property type="project" value="TreeGrafter"/>
</dbReference>
<evidence type="ECO:0000256" key="4">
    <source>
        <dbReference type="ARBA" id="ARBA00022884"/>
    </source>
</evidence>
<dbReference type="GO" id="GO:0030515">
    <property type="term" value="F:snoRNA binding"/>
    <property type="evidence" value="ECO:0007669"/>
    <property type="project" value="TreeGrafter"/>
</dbReference>
<comment type="similarity">
    <text evidence="2">Belongs to the universal ribosomal protein uS4 family.</text>
</comment>
<keyword evidence="5" id="KW-0539">Nucleus</keyword>
<evidence type="ECO:0000256" key="8">
    <source>
        <dbReference type="ARBA" id="ARBA00072223"/>
    </source>
</evidence>
<dbReference type="InterPro" id="IPR022801">
    <property type="entry name" value="Ribosomal_uS4"/>
</dbReference>
<dbReference type="Pfam" id="PF00163">
    <property type="entry name" value="Ribosomal_S4"/>
    <property type="match status" value="1"/>
</dbReference>
<reference evidence="12" key="1">
    <citation type="submission" date="2021-01" db="EMBL/GenBank/DDBJ databases">
        <authorList>
            <person name="Corre E."/>
            <person name="Pelletier E."/>
            <person name="Niang G."/>
            <person name="Scheremetjew M."/>
            <person name="Finn R."/>
            <person name="Kale V."/>
            <person name="Holt S."/>
            <person name="Cochrane G."/>
            <person name="Meng A."/>
            <person name="Brown T."/>
            <person name="Cohen L."/>
        </authorList>
    </citation>
    <scope>NUCLEOTIDE SEQUENCE</scope>
    <source>
        <strain evidence="12">CCMP1510</strain>
    </source>
</reference>
<evidence type="ECO:0000256" key="6">
    <source>
        <dbReference type="ARBA" id="ARBA00023274"/>
    </source>
</evidence>
<dbReference type="CDD" id="cd00165">
    <property type="entry name" value="S4"/>
    <property type="match status" value="1"/>
</dbReference>
<evidence type="ECO:0000256" key="3">
    <source>
        <dbReference type="ARBA" id="ARBA00022517"/>
    </source>
</evidence>
<evidence type="ECO:0000313" key="12">
    <source>
        <dbReference type="EMBL" id="CAE0373694.1"/>
    </source>
</evidence>
<dbReference type="SUPFAM" id="SSF55174">
    <property type="entry name" value="Alpha-L RNA-binding motif"/>
    <property type="match status" value="1"/>
</dbReference>
<gene>
    <name evidence="12" type="ORF">ALAG00032_LOCUS14495</name>
</gene>
<feature type="domain" description="Small ribosomal subunit protein uS4 N-terminal" evidence="11">
    <location>
        <begin position="2"/>
        <end position="105"/>
    </location>
</feature>